<dbReference type="Proteomes" id="UP001165289">
    <property type="component" value="Unassembled WGS sequence"/>
</dbReference>
<gene>
    <name evidence="2" type="ORF">LOD99_5964</name>
</gene>
<name>A0AAV7JPJ0_9METZ</name>
<protein>
    <recommendedName>
        <fullName evidence="4">DUF4190 domain-containing protein</fullName>
    </recommendedName>
</protein>
<keyword evidence="1" id="KW-0812">Transmembrane</keyword>
<keyword evidence="1" id="KW-1133">Transmembrane helix</keyword>
<reference evidence="2 3" key="1">
    <citation type="journal article" date="2023" name="BMC Biol.">
        <title>The compact genome of the sponge Oopsacas minuta (Hexactinellida) is lacking key metazoan core genes.</title>
        <authorList>
            <person name="Santini S."/>
            <person name="Schenkelaars Q."/>
            <person name="Jourda C."/>
            <person name="Duchesne M."/>
            <person name="Belahbib H."/>
            <person name="Rocher C."/>
            <person name="Selva M."/>
            <person name="Riesgo A."/>
            <person name="Vervoort M."/>
            <person name="Leys S.P."/>
            <person name="Kodjabachian L."/>
            <person name="Le Bivic A."/>
            <person name="Borchiellini C."/>
            <person name="Claverie J.M."/>
            <person name="Renard E."/>
        </authorList>
    </citation>
    <scope>NUCLEOTIDE SEQUENCE [LARGE SCALE GENOMIC DNA]</scope>
    <source>
        <strain evidence="2">SPO-2</strain>
    </source>
</reference>
<dbReference type="AlphaFoldDB" id="A0AAV7JPJ0"/>
<accession>A0AAV7JPJ0</accession>
<evidence type="ECO:0000313" key="3">
    <source>
        <dbReference type="Proteomes" id="UP001165289"/>
    </source>
</evidence>
<evidence type="ECO:0000313" key="2">
    <source>
        <dbReference type="EMBL" id="KAI6650285.1"/>
    </source>
</evidence>
<proteinExistence type="predicted"/>
<evidence type="ECO:0000256" key="1">
    <source>
        <dbReference type="SAM" id="Phobius"/>
    </source>
</evidence>
<comment type="caution">
    <text evidence="2">The sequence shown here is derived from an EMBL/GenBank/DDBJ whole genome shotgun (WGS) entry which is preliminary data.</text>
</comment>
<evidence type="ECO:0008006" key="4">
    <source>
        <dbReference type="Google" id="ProtNLM"/>
    </source>
</evidence>
<dbReference type="EMBL" id="JAKMXF010000312">
    <property type="protein sequence ID" value="KAI6650285.1"/>
    <property type="molecule type" value="Genomic_DNA"/>
</dbReference>
<sequence>MSYKPLHVETGLDKVQLVTKEPQSHIHTTTYGPQVPRHSIAISLTLAVISYCCCSALGIIPIIMVVFAYVKREHGKAQEATRMSNYSRVVSGIVIAIAVILSLMIILFFIGSAVMRYYRYHYNDYYGYDYDYPIDYVIDPPYDYYDNYDNTDQIIDEIIYDTEMIYDEIAPTDDYVPVDPSSYYDYEDPSYYDYED</sequence>
<keyword evidence="1" id="KW-0472">Membrane</keyword>
<feature type="transmembrane region" description="Helical" evidence="1">
    <location>
        <begin position="44"/>
        <end position="69"/>
    </location>
</feature>
<feature type="transmembrane region" description="Helical" evidence="1">
    <location>
        <begin position="89"/>
        <end position="110"/>
    </location>
</feature>
<organism evidence="2 3">
    <name type="scientific">Oopsacas minuta</name>
    <dbReference type="NCBI Taxonomy" id="111878"/>
    <lineage>
        <taxon>Eukaryota</taxon>
        <taxon>Metazoa</taxon>
        <taxon>Porifera</taxon>
        <taxon>Hexactinellida</taxon>
        <taxon>Hexasterophora</taxon>
        <taxon>Lyssacinosida</taxon>
        <taxon>Leucopsacidae</taxon>
        <taxon>Oopsacas</taxon>
    </lineage>
</organism>
<keyword evidence="3" id="KW-1185">Reference proteome</keyword>